<dbReference type="PRINTS" id="PR00182">
    <property type="entry name" value="ECOLNEIPORIN"/>
</dbReference>
<feature type="chain" id="PRO_5032311638" evidence="12">
    <location>
        <begin position="25"/>
        <end position="360"/>
    </location>
</feature>
<dbReference type="AlphaFoldDB" id="A0A7L9U2X6"/>
<dbReference type="Pfam" id="PF13609">
    <property type="entry name" value="Porin_4"/>
    <property type="match status" value="1"/>
</dbReference>
<evidence type="ECO:0000256" key="6">
    <source>
        <dbReference type="ARBA" id="ARBA00022729"/>
    </source>
</evidence>
<evidence type="ECO:0000256" key="3">
    <source>
        <dbReference type="ARBA" id="ARBA00022448"/>
    </source>
</evidence>
<feature type="domain" description="Porin" evidence="13">
    <location>
        <begin position="13"/>
        <end position="333"/>
    </location>
</feature>
<keyword evidence="7" id="KW-0406">Ion transport</keyword>
<keyword evidence="3" id="KW-0813">Transport</keyword>
<dbReference type="GO" id="GO:0009279">
    <property type="term" value="C:cell outer membrane"/>
    <property type="evidence" value="ECO:0007669"/>
    <property type="project" value="UniProtKB-SubCell"/>
</dbReference>
<dbReference type="CDD" id="cd00342">
    <property type="entry name" value="gram_neg_porins"/>
    <property type="match status" value="1"/>
</dbReference>
<dbReference type="GO" id="GO:0046930">
    <property type="term" value="C:pore complex"/>
    <property type="evidence" value="ECO:0007669"/>
    <property type="project" value="UniProtKB-KW"/>
</dbReference>
<evidence type="ECO:0000256" key="5">
    <source>
        <dbReference type="ARBA" id="ARBA00022692"/>
    </source>
</evidence>
<reference evidence="14 15" key="1">
    <citation type="submission" date="2020-10" db="EMBL/GenBank/DDBJ databases">
        <title>Genome sequencing of Massilia sp. LPB0304.</title>
        <authorList>
            <person name="Kim J."/>
        </authorList>
    </citation>
    <scope>NUCLEOTIDE SEQUENCE [LARGE SCALE GENOMIC DNA]</scope>
    <source>
        <strain evidence="14 15">LPB0304</strain>
    </source>
</reference>
<evidence type="ECO:0000256" key="2">
    <source>
        <dbReference type="ARBA" id="ARBA00011233"/>
    </source>
</evidence>
<evidence type="ECO:0000256" key="4">
    <source>
        <dbReference type="ARBA" id="ARBA00022452"/>
    </source>
</evidence>
<protein>
    <submittedName>
        <fullName evidence="14">Porin</fullName>
    </submittedName>
</protein>
<keyword evidence="8" id="KW-0626">Porin</keyword>
<evidence type="ECO:0000256" key="7">
    <source>
        <dbReference type="ARBA" id="ARBA00023065"/>
    </source>
</evidence>
<dbReference type="InterPro" id="IPR050298">
    <property type="entry name" value="Gram-neg_bact_OMP"/>
</dbReference>
<evidence type="ECO:0000256" key="11">
    <source>
        <dbReference type="SAM" id="MobiDB-lite"/>
    </source>
</evidence>
<dbReference type="Proteomes" id="UP000593875">
    <property type="component" value="Chromosome"/>
</dbReference>
<dbReference type="InterPro" id="IPR001702">
    <property type="entry name" value="Porin_Gram-ve"/>
</dbReference>
<keyword evidence="6 12" id="KW-0732">Signal</keyword>
<evidence type="ECO:0000259" key="13">
    <source>
        <dbReference type="Pfam" id="PF13609"/>
    </source>
</evidence>
<dbReference type="InterPro" id="IPR033900">
    <property type="entry name" value="Gram_neg_porin_domain"/>
</dbReference>
<dbReference type="InterPro" id="IPR023614">
    <property type="entry name" value="Porin_dom_sf"/>
</dbReference>
<gene>
    <name evidence="14" type="ORF">LPB04_16060</name>
</gene>
<evidence type="ECO:0000313" key="14">
    <source>
        <dbReference type="EMBL" id="QOL48475.1"/>
    </source>
</evidence>
<keyword evidence="5" id="KW-0812">Transmembrane</keyword>
<feature type="compositionally biased region" description="Polar residues" evidence="11">
    <location>
        <begin position="337"/>
        <end position="346"/>
    </location>
</feature>
<dbReference type="SUPFAM" id="SSF56935">
    <property type="entry name" value="Porins"/>
    <property type="match status" value="1"/>
</dbReference>
<dbReference type="KEGG" id="mlir:LPB04_16060"/>
<dbReference type="RefSeq" id="WP_193685518.1">
    <property type="nucleotide sequence ID" value="NZ_CP062941.1"/>
</dbReference>
<feature type="signal peptide" evidence="12">
    <location>
        <begin position="1"/>
        <end position="24"/>
    </location>
</feature>
<evidence type="ECO:0000256" key="9">
    <source>
        <dbReference type="ARBA" id="ARBA00023136"/>
    </source>
</evidence>
<evidence type="ECO:0000256" key="1">
    <source>
        <dbReference type="ARBA" id="ARBA00004571"/>
    </source>
</evidence>
<keyword evidence="15" id="KW-1185">Reference proteome</keyword>
<comment type="subcellular location">
    <subcellularLocation>
        <location evidence="1">Cell outer membrane</location>
        <topology evidence="1">Multi-pass membrane protein</topology>
    </subcellularLocation>
</comment>
<comment type="subunit">
    <text evidence="2">Homotrimer.</text>
</comment>
<dbReference type="EMBL" id="CP062941">
    <property type="protein sequence ID" value="QOL48475.1"/>
    <property type="molecule type" value="Genomic_DNA"/>
</dbReference>
<dbReference type="GO" id="GO:0034220">
    <property type="term" value="P:monoatomic ion transmembrane transport"/>
    <property type="evidence" value="ECO:0007669"/>
    <property type="project" value="InterPro"/>
</dbReference>
<dbReference type="Gene3D" id="2.40.160.10">
    <property type="entry name" value="Porin"/>
    <property type="match status" value="1"/>
</dbReference>
<dbReference type="GO" id="GO:0015288">
    <property type="term" value="F:porin activity"/>
    <property type="evidence" value="ECO:0007669"/>
    <property type="project" value="UniProtKB-KW"/>
</dbReference>
<evidence type="ECO:0000256" key="8">
    <source>
        <dbReference type="ARBA" id="ARBA00023114"/>
    </source>
</evidence>
<accession>A0A7L9U2X6</accession>
<evidence type="ECO:0000313" key="15">
    <source>
        <dbReference type="Proteomes" id="UP000593875"/>
    </source>
</evidence>
<keyword evidence="4" id="KW-1134">Transmembrane beta strand</keyword>
<name>A0A7L9U2X6_9BURK</name>
<keyword evidence="9" id="KW-0472">Membrane</keyword>
<dbReference type="PANTHER" id="PTHR34501:SF9">
    <property type="entry name" value="MAJOR OUTER MEMBRANE PROTEIN P.IA"/>
    <property type="match status" value="1"/>
</dbReference>
<dbReference type="PANTHER" id="PTHR34501">
    <property type="entry name" value="PROTEIN YDDL-RELATED"/>
    <property type="match status" value="1"/>
</dbReference>
<evidence type="ECO:0000256" key="10">
    <source>
        <dbReference type="ARBA" id="ARBA00023237"/>
    </source>
</evidence>
<feature type="region of interest" description="Disordered" evidence="11">
    <location>
        <begin position="337"/>
        <end position="360"/>
    </location>
</feature>
<organism evidence="14 15">
    <name type="scientific">Massilia litorea</name>
    <dbReference type="NCBI Taxonomy" id="2769491"/>
    <lineage>
        <taxon>Bacteria</taxon>
        <taxon>Pseudomonadati</taxon>
        <taxon>Pseudomonadota</taxon>
        <taxon>Betaproteobacteria</taxon>
        <taxon>Burkholderiales</taxon>
        <taxon>Oxalobacteraceae</taxon>
        <taxon>Telluria group</taxon>
        <taxon>Massilia</taxon>
    </lineage>
</organism>
<evidence type="ECO:0000256" key="12">
    <source>
        <dbReference type="SAM" id="SignalP"/>
    </source>
</evidence>
<keyword evidence="10" id="KW-0998">Cell outer membrane</keyword>
<proteinExistence type="predicted"/>
<dbReference type="PRINTS" id="PR00184">
    <property type="entry name" value="NEISSPPORIN"/>
</dbReference>
<sequence>MDSRRLFTALIGALAAAGSPLAGAQSNLSIYGMIDMAAIRESGGAAGSVTKITSGVSAGSRLGFKGTEDLGNGLSALFVLESGFQGDTGAMGQGGLLFGRQAYVGLRGGFGTVLVGRQYTPEYLVVVFADPFGSGYVADSKNIIATSGNSLSRMDNTVKYLSPTVGGLTLELAAAPGEVAGDNAAGRQIGGSLAYAAGRLQVRVGYHNRNNDTATLRNTDNGRNSVIAAVYDFGVVKAHALYGVNRGLNSSVLRNTANPYGRAVVPVASTASRDALLGLTVPFGPHTLMASYLHKDDRTALDQDAGQVALGYRYSLSKRTSLYAVYARIDNRNGASYTAGNASDPGSGNRAVSAGMSHSF</sequence>
<dbReference type="InterPro" id="IPR002299">
    <property type="entry name" value="Porin_Neis"/>
</dbReference>